<evidence type="ECO:0000313" key="1">
    <source>
        <dbReference type="EMBL" id="VVW46480.1"/>
    </source>
</evidence>
<organism evidence="1">
    <name type="scientific">Nymphaea colorata</name>
    <name type="common">pocket water lily</name>
    <dbReference type="NCBI Taxonomy" id="210225"/>
    <lineage>
        <taxon>Eukaryota</taxon>
        <taxon>Viridiplantae</taxon>
        <taxon>Streptophyta</taxon>
        <taxon>Embryophyta</taxon>
        <taxon>Tracheophyta</taxon>
        <taxon>Spermatophyta</taxon>
        <taxon>Magnoliopsida</taxon>
        <taxon>Nymphaeales</taxon>
        <taxon>Nymphaeaceae</taxon>
        <taxon>Nymphaea</taxon>
    </lineage>
</organism>
<gene>
    <name evidence="1" type="ORF">NYM_LOCUS20940</name>
</gene>
<name>A0A5K1E0V4_9MAGN</name>
<feature type="non-terminal residue" evidence="1">
    <location>
        <position position="31"/>
    </location>
</feature>
<protein>
    <submittedName>
        <fullName evidence="1">Uncharacterized protein</fullName>
    </submittedName>
</protein>
<dbReference type="AlphaFoldDB" id="A0A5K1E0V4"/>
<reference evidence="1" key="1">
    <citation type="submission" date="2019-09" db="EMBL/GenBank/DDBJ databases">
        <authorList>
            <person name="Zhang L."/>
        </authorList>
    </citation>
    <scope>NUCLEOTIDE SEQUENCE</scope>
</reference>
<dbReference type="EMBL" id="LR721784">
    <property type="protein sequence ID" value="VVW46480.1"/>
    <property type="molecule type" value="Genomic_DNA"/>
</dbReference>
<proteinExistence type="predicted"/>
<sequence>MIMLEGAKATTETVDALRTGAAAMKAMQKAT</sequence>
<accession>A0A5K1E0V4</accession>